<dbReference type="InterPro" id="IPR026866">
    <property type="entry name" value="CR006_AAA"/>
</dbReference>
<dbReference type="PANTHER" id="PTHR32182:SF22">
    <property type="entry name" value="ATP-DEPENDENT ENDONUCLEASE, OLD FAMILY-RELATED"/>
    <property type="match status" value="1"/>
</dbReference>
<evidence type="ECO:0000313" key="3">
    <source>
        <dbReference type="Proteomes" id="UP000216857"/>
    </source>
</evidence>
<dbReference type="RefSeq" id="WP_094846796.1">
    <property type="nucleotide sequence ID" value="NZ_NEVJ01000002.1"/>
</dbReference>
<dbReference type="Pfam" id="PF13166">
    <property type="entry name" value="AAA_13"/>
    <property type="match status" value="1"/>
</dbReference>
<comment type="caution">
    <text evidence="2">The sequence shown here is derived from an EMBL/GenBank/DDBJ whole genome shotgun (WGS) entry which is preliminary data.</text>
</comment>
<dbReference type="Gene3D" id="3.40.50.300">
    <property type="entry name" value="P-loop containing nucleotide triphosphate hydrolases"/>
    <property type="match status" value="1"/>
</dbReference>
<dbReference type="GO" id="GO:0006302">
    <property type="term" value="P:double-strand break repair"/>
    <property type="evidence" value="ECO:0007669"/>
    <property type="project" value="TreeGrafter"/>
</dbReference>
<dbReference type="PANTHER" id="PTHR32182">
    <property type="entry name" value="DNA REPLICATION AND REPAIR PROTEIN RECF"/>
    <property type="match status" value="1"/>
</dbReference>
<organism evidence="2 3">
    <name type="scientific">Bordetella genomosp. 9</name>
    <dbReference type="NCBI Taxonomy" id="1416803"/>
    <lineage>
        <taxon>Bacteria</taxon>
        <taxon>Pseudomonadati</taxon>
        <taxon>Pseudomonadota</taxon>
        <taxon>Betaproteobacteria</taxon>
        <taxon>Burkholderiales</taxon>
        <taxon>Alcaligenaceae</taxon>
        <taxon>Bordetella</taxon>
    </lineage>
</organism>
<dbReference type="OrthoDB" id="9789562at2"/>
<name>A0A261RFM7_9BORD</name>
<proteinExistence type="predicted"/>
<sequence>MGAIHDEVRAWLHRQADWIQEAADRLLKKGRLDRSDIADLHALIKTEAGRVVTKTRPFHELLKDVTAGSDVRLRSISQVKGIENLSPAHPLLFGDGNLTVVYGHNGSGKSGYTRLLKRASGKPRAQLLYANVFEAVPAEQKCQIEYSSQGKLESSEWHADGAPIDALISLDVFDSDEAAFYLRSESSASYTPPLVAMFVALAAACDDVKRLLEEDQDRDVSALPAAPAEYAGSAAILSYNSLKPTLDAKALDAIVRWSDDDAAQLRSLGERLNASDPAGLAQAKRNAELATRRIVDKIFQAGVAYNVDALAAIRGLRQSADIARRAAVDAARVNSAKLDGVGEDSWRALWRAARAYSQLPYPDRDFPVTEDARCVLCHQPLDEEAAHRLQEFEAFVQGAVEAAAERAETSYQGALNALPEPAQVEFYRAQLQSAGLTDPGWDAYLDAYWKAIAVTRQALIAHELTEAAQPAPDSQDACAKLTFFAKKLEAEALQLDKDAKDFDRGLAKRQKTALEGKFWVCQQAEAVRNEISRLKRVDALDKLKAFASSRPVTAQAGVVAEQAITQAYVARFNAELNKLGAGRIQVELVKSKMEKGSAKHRLQLKSAKGKQPLEQVLSEGERRIIALAAFLADVGEKPTPAPFIFDDPISSLDHDYEWAVAKRLGELAKTRQVIVFTHRLSFYGAMEDVAKKVGEPVKGKGFFQTCIETYAGKAGQPAHQATWNANTTAANNLLIERLNAAARAGQEGGGNEYRVRAQGICSDFRKLLERTVEDDLIYAIVKRHRRSVTTENKLAALPIIEAADCDLIDRLMTKYSFYEHSQSDEVPVPIPEEKELRADLEELRLWRKGFVERRKAVLA</sequence>
<dbReference type="AlphaFoldDB" id="A0A261RFM7"/>
<dbReference type="GO" id="GO:0000731">
    <property type="term" value="P:DNA synthesis involved in DNA repair"/>
    <property type="evidence" value="ECO:0007669"/>
    <property type="project" value="TreeGrafter"/>
</dbReference>
<dbReference type="EMBL" id="NEVJ01000002">
    <property type="protein sequence ID" value="OZI23836.1"/>
    <property type="molecule type" value="Genomic_DNA"/>
</dbReference>
<dbReference type="InterPro" id="IPR027417">
    <property type="entry name" value="P-loop_NTPase"/>
</dbReference>
<accession>A0A261RFM7</accession>
<feature type="domain" description="Protein CR006 P-loop" evidence="1">
    <location>
        <begin position="372"/>
        <end position="692"/>
    </location>
</feature>
<evidence type="ECO:0000259" key="1">
    <source>
        <dbReference type="Pfam" id="PF13166"/>
    </source>
</evidence>
<keyword evidence="3" id="KW-1185">Reference proteome</keyword>
<reference evidence="2" key="1">
    <citation type="submission" date="2017-05" db="EMBL/GenBank/DDBJ databases">
        <title>Complete and WGS of Bordetella genogroups.</title>
        <authorList>
            <person name="Spilker T."/>
            <person name="Lipuma J."/>
        </authorList>
    </citation>
    <scope>NUCLEOTIDE SEQUENCE</scope>
    <source>
        <strain evidence="2">AU21707</strain>
    </source>
</reference>
<dbReference type="Proteomes" id="UP000216857">
    <property type="component" value="Unassembled WGS sequence"/>
</dbReference>
<protein>
    <recommendedName>
        <fullName evidence="1">Protein CR006 P-loop domain-containing protein</fullName>
    </recommendedName>
</protein>
<gene>
    <name evidence="2" type="ORF">CAL26_10495</name>
</gene>
<evidence type="ECO:0000313" key="2">
    <source>
        <dbReference type="EMBL" id="OZI23836.1"/>
    </source>
</evidence>
<dbReference type="SUPFAM" id="SSF52540">
    <property type="entry name" value="P-loop containing nucleoside triphosphate hydrolases"/>
    <property type="match status" value="1"/>
</dbReference>